<name>A0ABX1RH58_9PSEU</name>
<evidence type="ECO:0000256" key="3">
    <source>
        <dbReference type="ARBA" id="ARBA00023239"/>
    </source>
</evidence>
<evidence type="ECO:0000256" key="1">
    <source>
        <dbReference type="ARBA" id="ARBA00005254"/>
    </source>
</evidence>
<keyword evidence="6" id="KW-1185">Reference proteome</keyword>
<dbReference type="CDD" id="cd06558">
    <property type="entry name" value="crotonase-like"/>
    <property type="match status" value="1"/>
</dbReference>
<dbReference type="EMBL" id="JAAXKY010000076">
    <property type="protein sequence ID" value="NMH79725.1"/>
    <property type="molecule type" value="Genomic_DNA"/>
</dbReference>
<accession>A0ABX1RH58</accession>
<dbReference type="Pfam" id="PF00378">
    <property type="entry name" value="ECH_1"/>
    <property type="match status" value="1"/>
</dbReference>
<keyword evidence="2" id="KW-0443">Lipid metabolism</keyword>
<organism evidence="5 6">
    <name type="scientific">Pseudonocardia xinjiangensis</name>
    <dbReference type="NCBI Taxonomy" id="75289"/>
    <lineage>
        <taxon>Bacteria</taxon>
        <taxon>Bacillati</taxon>
        <taxon>Actinomycetota</taxon>
        <taxon>Actinomycetes</taxon>
        <taxon>Pseudonocardiales</taxon>
        <taxon>Pseudonocardiaceae</taxon>
        <taxon>Pseudonocardia</taxon>
    </lineage>
</organism>
<evidence type="ECO:0000256" key="4">
    <source>
        <dbReference type="RuleBase" id="RU003707"/>
    </source>
</evidence>
<dbReference type="InterPro" id="IPR018376">
    <property type="entry name" value="Enoyl-CoA_hyd/isom_CS"/>
</dbReference>
<comment type="caution">
    <text evidence="5">The sequence shown here is derived from an EMBL/GenBank/DDBJ whole genome shotgun (WGS) entry which is preliminary data.</text>
</comment>
<protein>
    <submittedName>
        <fullName evidence="5">Enoyl-CoA hydratase</fullName>
    </submittedName>
</protein>
<dbReference type="InterPro" id="IPR014748">
    <property type="entry name" value="Enoyl-CoA_hydra_C"/>
</dbReference>
<dbReference type="PANTHER" id="PTHR11941:SF169">
    <property type="entry name" value="(7AS)-7A-METHYL-1,5-DIOXO-2,3,5,6,7,7A-HEXAHYDRO-1H-INDENE-CARBOXYL-COA HYDROLASE"/>
    <property type="match status" value="1"/>
</dbReference>
<dbReference type="InterPro" id="IPR029045">
    <property type="entry name" value="ClpP/crotonase-like_dom_sf"/>
</dbReference>
<dbReference type="PROSITE" id="PS00166">
    <property type="entry name" value="ENOYL_COA_HYDRATASE"/>
    <property type="match status" value="1"/>
</dbReference>
<dbReference type="Gene3D" id="1.10.12.10">
    <property type="entry name" value="Lyase 2-enoyl-coa Hydratase, Chain A, domain 2"/>
    <property type="match status" value="1"/>
</dbReference>
<reference evidence="5 6" key="1">
    <citation type="submission" date="2020-04" db="EMBL/GenBank/DDBJ databases">
        <authorList>
            <person name="Klaysubun C."/>
            <person name="Duangmal K."/>
            <person name="Lipun K."/>
        </authorList>
    </citation>
    <scope>NUCLEOTIDE SEQUENCE [LARGE SCALE GENOMIC DNA]</scope>
    <source>
        <strain evidence="5 6">JCM 11839</strain>
    </source>
</reference>
<comment type="similarity">
    <text evidence="1 4">Belongs to the enoyl-CoA hydratase/isomerase family.</text>
</comment>
<dbReference type="Proteomes" id="UP001296706">
    <property type="component" value="Unassembled WGS sequence"/>
</dbReference>
<dbReference type="Gene3D" id="3.90.226.10">
    <property type="entry name" value="2-enoyl-CoA Hydratase, Chain A, domain 1"/>
    <property type="match status" value="1"/>
</dbReference>
<sequence length="249" mass="26049">MGVTVERRGRILLVRMERPAKRNAIDQGMTAALDAALNELDDDPDLWAGVLAGTPLAFSAGTDLTDGAGPPTERGGNYGVVRRDRRTPLVAAVEGIAYGGGFELVLACDLVVAARTARFALPETARGLIANCGALFRAQRALPRNVATEMLLTGEPLGAERAWTLGLVNALVEPGEAEEAALVLAERVCANAPVAQSATLGAMAAVVAAEDALGWAATERAQIAVNESQDAAEGVAAFREKRPPRWNGR</sequence>
<dbReference type="InterPro" id="IPR001753">
    <property type="entry name" value="Enoyl-CoA_hydra/iso"/>
</dbReference>
<evidence type="ECO:0000256" key="2">
    <source>
        <dbReference type="ARBA" id="ARBA00023098"/>
    </source>
</evidence>
<dbReference type="RefSeq" id="WP_169397790.1">
    <property type="nucleotide sequence ID" value="NZ_BAAAJH010000019.1"/>
</dbReference>
<gene>
    <name evidence="5" type="ORF">HF577_21860</name>
</gene>
<dbReference type="PANTHER" id="PTHR11941">
    <property type="entry name" value="ENOYL-COA HYDRATASE-RELATED"/>
    <property type="match status" value="1"/>
</dbReference>
<proteinExistence type="inferred from homology"/>
<evidence type="ECO:0000313" key="5">
    <source>
        <dbReference type="EMBL" id="NMH79725.1"/>
    </source>
</evidence>
<evidence type="ECO:0000313" key="6">
    <source>
        <dbReference type="Proteomes" id="UP001296706"/>
    </source>
</evidence>
<keyword evidence="3" id="KW-0456">Lyase</keyword>
<dbReference type="SUPFAM" id="SSF52096">
    <property type="entry name" value="ClpP/crotonase"/>
    <property type="match status" value="1"/>
</dbReference>